<dbReference type="InterPro" id="IPR032583">
    <property type="entry name" value="DUF4914"/>
</dbReference>
<dbReference type="Pfam" id="PF16260">
    <property type="entry name" value="DUF4914"/>
    <property type="match status" value="1"/>
</dbReference>
<evidence type="ECO:0000313" key="1">
    <source>
        <dbReference type="EMBL" id="PWN05800.1"/>
    </source>
</evidence>
<dbReference type="SUPFAM" id="SSF53795">
    <property type="entry name" value="PEP carboxykinase-like"/>
    <property type="match status" value="1"/>
</dbReference>
<organism evidence="1 2">
    <name type="scientific">Rhodohalobacter mucosus</name>
    <dbReference type="NCBI Taxonomy" id="2079485"/>
    <lineage>
        <taxon>Bacteria</taxon>
        <taxon>Pseudomonadati</taxon>
        <taxon>Balneolota</taxon>
        <taxon>Balneolia</taxon>
        <taxon>Balneolales</taxon>
        <taxon>Balneolaceae</taxon>
        <taxon>Rhodohalobacter</taxon>
    </lineage>
</organism>
<dbReference type="Proteomes" id="UP000245533">
    <property type="component" value="Unassembled WGS sequence"/>
</dbReference>
<dbReference type="EMBL" id="QGGB01000008">
    <property type="protein sequence ID" value="PWN05800.1"/>
    <property type="molecule type" value="Genomic_DNA"/>
</dbReference>
<accession>A0A316TN06</accession>
<protein>
    <submittedName>
        <fullName evidence="1">DUF4914 domain-containing protein</fullName>
    </submittedName>
</protein>
<gene>
    <name evidence="1" type="ORF">DDZ15_11430</name>
</gene>
<proteinExistence type="predicted"/>
<dbReference type="OrthoDB" id="9763944at2"/>
<dbReference type="AlphaFoldDB" id="A0A316TN06"/>
<sequence length="626" mass="70643">MDKTAELSLDSNLHADFRELLDEAKSVTLAKNIDDLVNLSVGGENRLSREVSYELPGGEFKKEAIVHRVKNGIAANYFETYMRRRDPNCMVIADDFPTDKTKFDERFDYDFQELRHETFEWLKGQDLGMFYFNAGKVGMGYKAAAIIPANAGFFGLGLALLQGIINPDELDEDFEPVAFIYTAPPFRHTHFEGKQVVVHNRQPGNYEMFSYNLYPGPSAKKGVYGMLIGQGEEEGWVTAHCSSVQVKTPYDNIVTFMHEGASGGGKSEMLQQPHRLADGRLLLGDNLYKDDKRYLDLAQTCDLMPVADDMALCHPSLQKNDGKLGLEDAEEGWFVRVDHIKEYGTDPSLEKMTAVPPKPLLFLNIQSVPGGRAMIWDHTMDEPGVPCPNPRVILPRDIVPNIVEEPVQVEIRSIGMRTPPCTQEEPNYGIVGIMHVLPPALAWLWRLVAPRGHANPSIIQTQGISSEGVGSYWPFATGKKVKQANLLLEQINKTPEVQYILTPNQTIGAWKVGFMSQWVTREYLARKGNANFSDKQIIPARCSVLGYALKHMTFEGRTIPEWLLRVELQREVQEEGYDAGAEILLEFFHRMLKNFLTPDLDDLGRQIIECCLDNGTVHDYEKFMHN</sequence>
<keyword evidence="2" id="KW-1185">Reference proteome</keyword>
<comment type="caution">
    <text evidence="1">The sequence shown here is derived from an EMBL/GenBank/DDBJ whole genome shotgun (WGS) entry which is preliminary data.</text>
</comment>
<dbReference type="RefSeq" id="WP_109647242.1">
    <property type="nucleotide sequence ID" value="NZ_QGGB01000008.1"/>
</dbReference>
<reference evidence="1 2" key="1">
    <citation type="submission" date="2018-05" db="EMBL/GenBank/DDBJ databases">
        <title>Rhodohalobacter halophilus gen. nov., sp. nov., a moderately halophilic member of the family Balneolaceae.</title>
        <authorList>
            <person name="Liu Z.-W."/>
        </authorList>
    </citation>
    <scope>NUCLEOTIDE SEQUENCE [LARGE SCALE GENOMIC DNA]</scope>
    <source>
        <strain evidence="1 2">8A47</strain>
    </source>
</reference>
<evidence type="ECO:0000313" key="2">
    <source>
        <dbReference type="Proteomes" id="UP000245533"/>
    </source>
</evidence>
<name>A0A316TN06_9BACT</name>